<feature type="transmembrane region" description="Helical" evidence="8">
    <location>
        <begin position="369"/>
        <end position="389"/>
    </location>
</feature>
<dbReference type="InterPro" id="IPR036259">
    <property type="entry name" value="MFS_trans_sf"/>
</dbReference>
<evidence type="ECO:0000256" key="7">
    <source>
        <dbReference type="ARBA" id="ARBA00023136"/>
    </source>
</evidence>
<feature type="transmembrane region" description="Helical" evidence="8">
    <location>
        <begin position="104"/>
        <end position="124"/>
    </location>
</feature>
<evidence type="ECO:0000256" key="4">
    <source>
        <dbReference type="ARBA" id="ARBA00022553"/>
    </source>
</evidence>
<dbReference type="InterPro" id="IPR044739">
    <property type="entry name" value="NRT1/PTR"/>
</dbReference>
<dbReference type="GO" id="GO:0080054">
    <property type="term" value="F:low-affinity nitrate transmembrane transporter activity"/>
    <property type="evidence" value="ECO:0007669"/>
    <property type="project" value="UniProtKB-ARBA"/>
</dbReference>
<keyword evidence="3" id="KW-0813">Transport</keyword>
<evidence type="ECO:0000256" key="5">
    <source>
        <dbReference type="ARBA" id="ARBA00022692"/>
    </source>
</evidence>
<evidence type="ECO:0000313" key="9">
    <source>
        <dbReference type="EMBL" id="POO00144.1"/>
    </source>
</evidence>
<evidence type="ECO:0000256" key="2">
    <source>
        <dbReference type="ARBA" id="ARBA00005982"/>
    </source>
</evidence>
<reference evidence="10" key="1">
    <citation type="submission" date="2016-06" db="EMBL/GenBank/DDBJ databases">
        <title>Parallel loss of symbiosis genes in relatives of nitrogen-fixing non-legume Parasponia.</title>
        <authorList>
            <person name="Van Velzen R."/>
            <person name="Holmer R."/>
            <person name="Bu F."/>
            <person name="Rutten L."/>
            <person name="Van Zeijl A."/>
            <person name="Liu W."/>
            <person name="Santuari L."/>
            <person name="Cao Q."/>
            <person name="Sharma T."/>
            <person name="Shen D."/>
            <person name="Roswanjaya Y."/>
            <person name="Wardhani T."/>
            <person name="Kalhor M.S."/>
            <person name="Jansen J."/>
            <person name="Van den Hoogen J."/>
            <person name="Gungor B."/>
            <person name="Hartog M."/>
            <person name="Hontelez J."/>
            <person name="Verver J."/>
            <person name="Yang W.-C."/>
            <person name="Schijlen E."/>
            <person name="Repin R."/>
            <person name="Schilthuizen M."/>
            <person name="Schranz E."/>
            <person name="Heidstra R."/>
            <person name="Miyata K."/>
            <person name="Fedorova E."/>
            <person name="Kohlen W."/>
            <person name="Bisseling T."/>
            <person name="Smit S."/>
            <person name="Geurts R."/>
        </authorList>
    </citation>
    <scope>NUCLEOTIDE SEQUENCE [LARGE SCALE GENOMIC DNA]</scope>
    <source>
        <strain evidence="10">cv. RG33-2</strain>
    </source>
</reference>
<evidence type="ECO:0000256" key="6">
    <source>
        <dbReference type="ARBA" id="ARBA00022989"/>
    </source>
</evidence>
<keyword evidence="4" id="KW-0597">Phosphoprotein</keyword>
<dbReference type="Gene3D" id="1.20.1250.20">
    <property type="entry name" value="MFS general substrate transporter like domains"/>
    <property type="match status" value="1"/>
</dbReference>
<dbReference type="InterPro" id="IPR018456">
    <property type="entry name" value="PTR2_symporter_CS"/>
</dbReference>
<dbReference type="PANTHER" id="PTHR11654">
    <property type="entry name" value="OLIGOPEPTIDE TRANSPORTER-RELATED"/>
    <property type="match status" value="1"/>
</dbReference>
<comment type="caution">
    <text evidence="9">The sequence shown here is derived from an EMBL/GenBank/DDBJ whole genome shotgun (WGS) entry which is preliminary data.</text>
</comment>
<feature type="transmembrane region" description="Helical" evidence="8">
    <location>
        <begin position="538"/>
        <end position="557"/>
    </location>
</feature>
<feature type="transmembrane region" description="Helical" evidence="8">
    <location>
        <begin position="221"/>
        <end position="241"/>
    </location>
</feature>
<keyword evidence="5 8" id="KW-0812">Transmembrane</keyword>
<dbReference type="GO" id="GO:0071916">
    <property type="term" value="F:dipeptide transmembrane transporter activity"/>
    <property type="evidence" value="ECO:0007669"/>
    <property type="project" value="InterPro"/>
</dbReference>
<gene>
    <name evidence="9" type="primary">TorNPF31</name>
    <name evidence="9" type="ORF">TorRG33x02_039220</name>
</gene>
<dbReference type="EMBL" id="JXTC01000014">
    <property type="protein sequence ID" value="POO00144.1"/>
    <property type="molecule type" value="Genomic_DNA"/>
</dbReference>
<feature type="transmembrane region" description="Helical" evidence="8">
    <location>
        <begin position="196"/>
        <end position="215"/>
    </location>
</feature>
<comment type="similarity">
    <text evidence="2">Belongs to the major facilitator superfamily. Proton-dependent oligopeptide transporter (POT/PTR) (TC 2.A.17) family.</text>
</comment>
<keyword evidence="6 8" id="KW-1133">Transmembrane helix</keyword>
<feature type="transmembrane region" description="Helical" evidence="8">
    <location>
        <begin position="410"/>
        <end position="429"/>
    </location>
</feature>
<dbReference type="GO" id="GO:0009705">
    <property type="term" value="C:plant-type vacuole membrane"/>
    <property type="evidence" value="ECO:0007669"/>
    <property type="project" value="UniProtKB-ARBA"/>
</dbReference>
<evidence type="ECO:0000256" key="3">
    <source>
        <dbReference type="ARBA" id="ARBA00022448"/>
    </source>
</evidence>
<dbReference type="SUPFAM" id="SSF103473">
    <property type="entry name" value="MFS general substrate transporter"/>
    <property type="match status" value="1"/>
</dbReference>
<dbReference type="PROSITE" id="PS01022">
    <property type="entry name" value="PTR2_1"/>
    <property type="match status" value="1"/>
</dbReference>
<dbReference type="Proteomes" id="UP000237000">
    <property type="component" value="Unassembled WGS sequence"/>
</dbReference>
<feature type="transmembrane region" description="Helical" evidence="8">
    <location>
        <begin position="449"/>
        <end position="467"/>
    </location>
</feature>
<feature type="transmembrane region" description="Helical" evidence="8">
    <location>
        <begin position="328"/>
        <end position="349"/>
    </location>
</feature>
<accession>A0A2P5FQW8</accession>
<dbReference type="OrthoDB" id="8904098at2759"/>
<protein>
    <submittedName>
        <fullName evidence="9">Proton-dependent oligopeptide transporter</fullName>
    </submittedName>
</protein>
<name>A0A2P5FQW8_TREOI</name>
<dbReference type="AlphaFoldDB" id="A0A2P5FQW8"/>
<dbReference type="InParanoid" id="A0A2P5FQW8"/>
<sequence>MADDTETPMLVNAVDGAVDYRGRPASRSDSGGWRSAAIIIGVEFAERFAFTGVWTNMVNYLTGPLGMSTAAAAVNVNAWSGTAALLPLLGAFVGDSFLGRYRTIVISSVFYIFGLALLTLSAILPSLTGSDCQISITNYMMSCHPAQLQFILFFFSIYIVAAAQGGHKPCTQSFGADQFDSHDPKEREAKSSFFNWWYFGICSGSLATVLILTYIQDNISWALGFGIPCIAMVISLVALLLGTSTYRYGIAQTERDPFVRIGRVFVAAFRNWQRTPLSVAAEVESHEFLPDESSEHFKFLNKALLAPNHLREEDYACSITEVEEAKAVLRLVPIWGTCLIYAVVFAQSLTFFTKQGATMDRTVVSSFKIPAASLNLFTNLTVLTFIPIYDRVFVPMARAFTRKPAGITMLQRIGTGIFLSTLSMVVAALVEMKRLKIVQEYDLVDKPSVTVPMSVWWLVPQYVIFGLDRGLTMVGMQEFFYDQVPPELRSVGVSLYLSIMGVGGYLSSFLISAIEKATSGDGRDSWFSNNLNRAHLDYFYLLLAGLSLVGFAGYLHFTRSYIYYRRGTI</sequence>
<dbReference type="FunFam" id="1.20.1250.20:FF:000147">
    <property type="entry name" value="Protein NRT1/ PTR family 5.10"/>
    <property type="match status" value="1"/>
</dbReference>
<dbReference type="CDD" id="cd17417">
    <property type="entry name" value="MFS_NPF5"/>
    <property type="match status" value="1"/>
</dbReference>
<dbReference type="Pfam" id="PF00854">
    <property type="entry name" value="PTR2"/>
    <property type="match status" value="1"/>
</dbReference>
<dbReference type="GO" id="GO:0042937">
    <property type="term" value="F:tripeptide transmembrane transporter activity"/>
    <property type="evidence" value="ECO:0007669"/>
    <property type="project" value="InterPro"/>
</dbReference>
<organism evidence="9 10">
    <name type="scientific">Trema orientale</name>
    <name type="common">Charcoal tree</name>
    <name type="synonym">Celtis orientalis</name>
    <dbReference type="NCBI Taxonomy" id="63057"/>
    <lineage>
        <taxon>Eukaryota</taxon>
        <taxon>Viridiplantae</taxon>
        <taxon>Streptophyta</taxon>
        <taxon>Embryophyta</taxon>
        <taxon>Tracheophyta</taxon>
        <taxon>Spermatophyta</taxon>
        <taxon>Magnoliopsida</taxon>
        <taxon>eudicotyledons</taxon>
        <taxon>Gunneridae</taxon>
        <taxon>Pentapetalae</taxon>
        <taxon>rosids</taxon>
        <taxon>fabids</taxon>
        <taxon>Rosales</taxon>
        <taxon>Cannabaceae</taxon>
        <taxon>Trema</taxon>
    </lineage>
</organism>
<feature type="transmembrane region" description="Helical" evidence="8">
    <location>
        <begin position="144"/>
        <end position="163"/>
    </location>
</feature>
<feature type="transmembrane region" description="Helical" evidence="8">
    <location>
        <begin position="488"/>
        <end position="514"/>
    </location>
</feature>
<evidence type="ECO:0000256" key="8">
    <source>
        <dbReference type="SAM" id="Phobius"/>
    </source>
</evidence>
<evidence type="ECO:0000313" key="10">
    <source>
        <dbReference type="Proteomes" id="UP000237000"/>
    </source>
</evidence>
<keyword evidence="10" id="KW-1185">Reference proteome</keyword>
<comment type="subcellular location">
    <subcellularLocation>
        <location evidence="1">Membrane</location>
        <topology evidence="1">Multi-pass membrane protein</topology>
    </subcellularLocation>
</comment>
<feature type="transmembrane region" description="Helical" evidence="8">
    <location>
        <begin position="70"/>
        <end position="92"/>
    </location>
</feature>
<dbReference type="InterPro" id="IPR000109">
    <property type="entry name" value="POT_fam"/>
</dbReference>
<dbReference type="FunCoup" id="A0A2P5FQW8">
    <property type="interactions" value="1435"/>
</dbReference>
<proteinExistence type="inferred from homology"/>
<evidence type="ECO:0000256" key="1">
    <source>
        <dbReference type="ARBA" id="ARBA00004141"/>
    </source>
</evidence>
<keyword evidence="7 8" id="KW-0472">Membrane</keyword>